<evidence type="ECO:0000313" key="2">
    <source>
        <dbReference type="Proteomes" id="UP000282597"/>
    </source>
</evidence>
<evidence type="ECO:0000313" key="1">
    <source>
        <dbReference type="EMBL" id="BBE08347.1"/>
    </source>
</evidence>
<dbReference type="Proteomes" id="UP000282597">
    <property type="component" value="Chromosome"/>
</dbReference>
<sequence>MHRHWWPALALDAWEPVYETCARSRRWIEQAIAARRGVPKASTALPKLTLLERRVLGLADKLPALLLALGLLRLGQPEYWMLKPYIEVLNPHLDAVACSQLAVFAAAVTPPGFKVQVSLVEPEQLIEHACPYGAAALTGAFAGSAVLRALEILLAPGSFDGEPLLEPAASYGLDTLFRLARFL</sequence>
<dbReference type="InterPro" id="IPR025292">
    <property type="entry name" value="T3SS_LEE_assoc"/>
</dbReference>
<keyword evidence="2" id="KW-1185">Reference proteome</keyword>
<organism evidence="1 2">
    <name type="scientific">Mycoavidus cysteinexigens</name>
    <dbReference type="NCBI Taxonomy" id="1553431"/>
    <lineage>
        <taxon>Bacteria</taxon>
        <taxon>Pseudomonadati</taxon>
        <taxon>Pseudomonadota</taxon>
        <taxon>Betaproteobacteria</taxon>
        <taxon>Burkholderiales</taxon>
        <taxon>Burkholderiaceae</taxon>
        <taxon>Mycoavidus</taxon>
    </lineage>
</organism>
<name>A0A2Z6ESG2_9BURK</name>
<gene>
    <name evidence="1" type="ORF">MCB1EB_0186</name>
</gene>
<proteinExistence type="predicted"/>
<accession>A0A2Z6ESG2</accession>
<dbReference type="EMBL" id="AP018150">
    <property type="protein sequence ID" value="BBE08347.1"/>
    <property type="molecule type" value="Genomic_DNA"/>
</dbReference>
<dbReference type="KEGG" id="mcys:MCB1EB_0186"/>
<dbReference type="AlphaFoldDB" id="A0A2Z6ESG2"/>
<reference evidence="1 2" key="1">
    <citation type="journal article" date="2018" name="Microbes Environ.">
        <title>Comparative Genomic Insights into Endofungal Lifestyles of Two Bacterial Endosymbionts, Mycoavidus cysteinexigens and Burkholderia rhizoxinica.</title>
        <authorList>
            <person name="Sharmin D."/>
            <person name="Guo Y."/>
            <person name="Nishizawa T."/>
            <person name="Ohshima S."/>
            <person name="Sato Y."/>
            <person name="Takashima Y."/>
            <person name="Narisawa K."/>
            <person name="Ohta H."/>
        </authorList>
    </citation>
    <scope>NUCLEOTIDE SEQUENCE [LARGE SCALE GENOMIC DNA]</scope>
    <source>
        <strain evidence="1 2">B1-EB</strain>
    </source>
</reference>
<protein>
    <submittedName>
        <fullName evidence="1">Uncharacterized protein</fullName>
    </submittedName>
</protein>
<dbReference type="Pfam" id="PF13327">
    <property type="entry name" value="T3SS_LEE_assoc"/>
    <property type="match status" value="1"/>
</dbReference>